<comment type="caution">
    <text evidence="2">The sequence shown here is derived from an EMBL/GenBank/DDBJ whole genome shotgun (WGS) entry which is preliminary data.</text>
</comment>
<gene>
    <name evidence="2" type="ORF">CEXT_445671</name>
</gene>
<evidence type="ECO:0000256" key="1">
    <source>
        <dbReference type="SAM" id="Phobius"/>
    </source>
</evidence>
<dbReference type="AlphaFoldDB" id="A0AAV4T000"/>
<keyword evidence="3" id="KW-1185">Reference proteome</keyword>
<evidence type="ECO:0000313" key="3">
    <source>
        <dbReference type="Proteomes" id="UP001054945"/>
    </source>
</evidence>
<accession>A0AAV4T000</accession>
<sequence>MDTARTWRQRNLQSSHFFPNGILESNRPLVSLKIFETNTYKIKHLASKFRGNVSNNAKRSQIGSWSLLLRFDGYINHSVIALGDIGEESKIKSCGFVAFDLLSGCAWTFWTPPLIIAVAFQPLLLIMKDFGSRFNFKLCGYRAYT</sequence>
<dbReference type="Proteomes" id="UP001054945">
    <property type="component" value="Unassembled WGS sequence"/>
</dbReference>
<reference evidence="2 3" key="1">
    <citation type="submission" date="2021-06" db="EMBL/GenBank/DDBJ databases">
        <title>Caerostris extrusa draft genome.</title>
        <authorList>
            <person name="Kono N."/>
            <person name="Arakawa K."/>
        </authorList>
    </citation>
    <scope>NUCLEOTIDE SEQUENCE [LARGE SCALE GENOMIC DNA]</scope>
</reference>
<organism evidence="2 3">
    <name type="scientific">Caerostris extrusa</name>
    <name type="common">Bark spider</name>
    <name type="synonym">Caerostris bankana</name>
    <dbReference type="NCBI Taxonomy" id="172846"/>
    <lineage>
        <taxon>Eukaryota</taxon>
        <taxon>Metazoa</taxon>
        <taxon>Ecdysozoa</taxon>
        <taxon>Arthropoda</taxon>
        <taxon>Chelicerata</taxon>
        <taxon>Arachnida</taxon>
        <taxon>Araneae</taxon>
        <taxon>Araneomorphae</taxon>
        <taxon>Entelegynae</taxon>
        <taxon>Araneoidea</taxon>
        <taxon>Araneidae</taxon>
        <taxon>Caerostris</taxon>
    </lineage>
</organism>
<proteinExistence type="predicted"/>
<keyword evidence="1" id="KW-0472">Membrane</keyword>
<dbReference type="EMBL" id="BPLR01010327">
    <property type="protein sequence ID" value="GIY38591.1"/>
    <property type="molecule type" value="Genomic_DNA"/>
</dbReference>
<keyword evidence="1" id="KW-0812">Transmembrane</keyword>
<protein>
    <submittedName>
        <fullName evidence="2">Uncharacterized protein</fullName>
    </submittedName>
</protein>
<keyword evidence="1" id="KW-1133">Transmembrane helix</keyword>
<name>A0AAV4T000_CAEEX</name>
<evidence type="ECO:0000313" key="2">
    <source>
        <dbReference type="EMBL" id="GIY38591.1"/>
    </source>
</evidence>
<feature type="transmembrane region" description="Helical" evidence="1">
    <location>
        <begin position="107"/>
        <end position="127"/>
    </location>
</feature>